<reference evidence="6" key="1">
    <citation type="journal article" date="2013" name="Genome Announc.">
        <title>Genome sequence of the basidiomycetous yeast Pseudozyma antarctica T-34, a producer of the glycolipid biosurfactants mannosylerythritol lipids.</title>
        <authorList>
            <person name="Morita T."/>
            <person name="Koike H."/>
            <person name="Koyama Y."/>
            <person name="Hagiwara H."/>
            <person name="Ito E."/>
            <person name="Fukuoka T."/>
            <person name="Imura T."/>
            <person name="Machida M."/>
            <person name="Kitamoto D."/>
        </authorList>
    </citation>
    <scope>NUCLEOTIDE SEQUENCE [LARGE SCALE GENOMIC DNA]</scope>
    <source>
        <strain evidence="6">T-34</strain>
    </source>
</reference>
<dbReference type="Gene3D" id="2.60.40.1390">
    <property type="entry name" value="NDT80 DNA-binding domain"/>
    <property type="match status" value="1"/>
</dbReference>
<feature type="domain" description="NDT80" evidence="4">
    <location>
        <begin position="520"/>
        <end position="802"/>
    </location>
</feature>
<dbReference type="OrthoDB" id="2288358at2759"/>
<feature type="compositionally biased region" description="Low complexity" evidence="3">
    <location>
        <begin position="871"/>
        <end position="907"/>
    </location>
</feature>
<dbReference type="SUPFAM" id="SSF49417">
    <property type="entry name" value="p53-like transcription factors"/>
    <property type="match status" value="1"/>
</dbReference>
<evidence type="ECO:0000259" key="4">
    <source>
        <dbReference type="PROSITE" id="PS51517"/>
    </source>
</evidence>
<dbReference type="STRING" id="1151754.M9MAJ9"/>
<gene>
    <name evidence="5" type="ORF">PANT_5c00015</name>
</gene>
<sequence length="907" mass="96443">MDVSSVPQSSASSASVGDAPSQAVAARTSERYKEQPVLVHATPPPPLATTSHRLAPNLDGPHSASARQAIHSSTISTPTAARTSSSSLSVTTPPTFRHSHQGFGCTSALDGSSRSSKFVEFHTSQPLTPPATAASRRQRHWDATTSSPLPGDRSFPPTPFSRSSPKGRIALHRVSPSPESPTLQTQRARKLHRYAASTASLVLQPAFTKRNRAAFTMSSFTANAQLGARQESGEMLSPAQVENTPTTIPPFIKSRALTLDYFDRPTLPPLVGPVRTSRSPSLSWSRYGSEHRNNPYYISDLARRQSYSYTRQAPSTPTPLPVAGRSSSSLHSVRSTSKELQAAAAVAASHDGSIGTASRSGGSYFDLDNVPFRAPTKETLSGHELPSPNALGLFVEHSPLPAGPFRLDTSRARNGFGAPQVEGAEPRHAGRYAVRPPLPRSNASAHLGSLACSPLSLNDEPLPRLSLGHRQSLDDHGQQLSRYLPSLSLHSPTTKLSPVSPDGSRNLGKDRADDFLYKMPILRNMSPLPDMSSESEDEDVDEGAGSGAAPSVGQLNGDDPAGMADVPKEGSTGEIFGDTHSSLPLVIEQEGGGARKELFCKLDCTTHQCFSVVDGKWACYRRNYLKVDVAFRLEDADGGTHEAALGDLICQPEGRDAFRAERFAVHMSAHVLNKDGKLVKGRQGQVPLIQFGPARERGPREAVQPAALCSGGSVTPDAGANEQMASRLGSIAAFRRVQIRSATLNNGQRGSAGQQFYALKLTLLAFPRHGPLTTAAGVEVACLTSHPITVRGRSKVHYAPNPAAAVRRRNQARPSTSSAGTRKGTSQSPRRLGSATPTAVGGSWSRAGMSEGLVDLHAYVGYSENRRSTRLLRGTTSTSSSSSSSSGRGTPCASSRSSRIMDISSIV</sequence>
<feature type="region of interest" description="Disordered" evidence="3">
    <location>
        <begin position="486"/>
        <end position="511"/>
    </location>
</feature>
<dbReference type="GO" id="GO:0051321">
    <property type="term" value="P:meiotic cell cycle"/>
    <property type="evidence" value="ECO:0007669"/>
    <property type="project" value="TreeGrafter"/>
</dbReference>
<feature type="compositionally biased region" description="Low complexity" evidence="3">
    <location>
        <begin position="1"/>
        <end position="21"/>
    </location>
</feature>
<dbReference type="PANTHER" id="PTHR35144:SF2">
    <property type="entry name" value="MEIOSIS-SPECIFIC TRANSCRIPTION FACTOR NDT80"/>
    <property type="match status" value="1"/>
</dbReference>
<feature type="region of interest" description="Disordered" evidence="3">
    <location>
        <begin position="793"/>
        <end position="846"/>
    </location>
</feature>
<feature type="region of interest" description="Disordered" evidence="3">
    <location>
        <begin position="870"/>
        <end position="907"/>
    </location>
</feature>
<keyword evidence="1 2" id="KW-0238">DNA-binding</keyword>
<feature type="compositionally biased region" description="Polar residues" evidence="3">
    <location>
        <begin position="109"/>
        <end position="126"/>
    </location>
</feature>
<name>M9MAJ9_PSEA3</name>
<feature type="compositionally biased region" description="Polar residues" evidence="3">
    <location>
        <begin position="815"/>
        <end position="829"/>
    </location>
</feature>
<feature type="region of interest" description="Disordered" evidence="3">
    <location>
        <begin position="526"/>
        <end position="579"/>
    </location>
</feature>
<evidence type="ECO:0000256" key="1">
    <source>
        <dbReference type="ARBA" id="ARBA00023125"/>
    </source>
</evidence>
<feature type="region of interest" description="Disordered" evidence="3">
    <location>
        <begin position="1"/>
        <end position="184"/>
    </location>
</feature>
<evidence type="ECO:0000256" key="3">
    <source>
        <dbReference type="SAM" id="MobiDB-lite"/>
    </source>
</evidence>
<dbReference type="PANTHER" id="PTHR35144">
    <property type="entry name" value="MEIOSIS-SPECIFIC TRANSCRIPTION FACTOR NDT80"/>
    <property type="match status" value="1"/>
</dbReference>
<protein>
    <recommendedName>
        <fullName evidence="4">NDT80 domain-containing protein</fullName>
    </recommendedName>
</protein>
<feature type="compositionally biased region" description="Polar residues" evidence="3">
    <location>
        <begin position="488"/>
        <end position="497"/>
    </location>
</feature>
<feature type="region of interest" description="Disordered" evidence="3">
    <location>
        <begin position="309"/>
        <end position="330"/>
    </location>
</feature>
<proteinExistence type="predicted"/>
<evidence type="ECO:0000313" key="6">
    <source>
        <dbReference type="Proteomes" id="UP000011976"/>
    </source>
</evidence>
<dbReference type="AlphaFoldDB" id="M9MAJ9"/>
<dbReference type="InterPro" id="IPR008967">
    <property type="entry name" value="p53-like_TF_DNA-bd_sf"/>
</dbReference>
<dbReference type="PROSITE" id="PS51517">
    <property type="entry name" value="NDT80"/>
    <property type="match status" value="1"/>
</dbReference>
<dbReference type="Proteomes" id="UP000011976">
    <property type="component" value="Unassembled WGS sequence"/>
</dbReference>
<evidence type="ECO:0000313" key="5">
    <source>
        <dbReference type="EMBL" id="GAC71673.1"/>
    </source>
</evidence>
<dbReference type="Pfam" id="PF05224">
    <property type="entry name" value="NDT80_PhoG"/>
    <property type="match status" value="1"/>
</dbReference>
<dbReference type="GO" id="GO:0003700">
    <property type="term" value="F:DNA-binding transcription factor activity"/>
    <property type="evidence" value="ECO:0007669"/>
    <property type="project" value="UniProtKB-UniRule"/>
</dbReference>
<dbReference type="GO" id="GO:0003677">
    <property type="term" value="F:DNA binding"/>
    <property type="evidence" value="ECO:0007669"/>
    <property type="project" value="UniProtKB-KW"/>
</dbReference>
<dbReference type="InterPro" id="IPR037141">
    <property type="entry name" value="NDT80_DNA-bd_dom_sf"/>
</dbReference>
<evidence type="ECO:0000256" key="2">
    <source>
        <dbReference type="PROSITE-ProRule" id="PRU00850"/>
    </source>
</evidence>
<dbReference type="GO" id="GO:0000228">
    <property type="term" value="C:nuclear chromosome"/>
    <property type="evidence" value="ECO:0007669"/>
    <property type="project" value="TreeGrafter"/>
</dbReference>
<accession>M9MAJ9</accession>
<dbReference type="InterPro" id="IPR024061">
    <property type="entry name" value="NDT80_DNA-bd_dom"/>
</dbReference>
<feature type="compositionally biased region" description="Acidic residues" evidence="3">
    <location>
        <begin position="533"/>
        <end position="542"/>
    </location>
</feature>
<dbReference type="GO" id="GO:0045944">
    <property type="term" value="P:positive regulation of transcription by RNA polymerase II"/>
    <property type="evidence" value="ECO:0007669"/>
    <property type="project" value="TreeGrafter"/>
</dbReference>
<feature type="DNA-binding region" description="NDT80" evidence="2">
    <location>
        <begin position="520"/>
        <end position="802"/>
    </location>
</feature>
<organism evidence="5 6">
    <name type="scientific">Pseudozyma antarctica (strain T-34)</name>
    <name type="common">Yeast</name>
    <name type="synonym">Candida antarctica</name>
    <dbReference type="NCBI Taxonomy" id="1151754"/>
    <lineage>
        <taxon>Eukaryota</taxon>
        <taxon>Fungi</taxon>
        <taxon>Dikarya</taxon>
        <taxon>Basidiomycota</taxon>
        <taxon>Ustilaginomycotina</taxon>
        <taxon>Ustilaginomycetes</taxon>
        <taxon>Ustilaginales</taxon>
        <taxon>Ustilaginaceae</taxon>
        <taxon>Moesziomyces</taxon>
    </lineage>
</organism>
<dbReference type="EMBL" id="DF196771">
    <property type="protein sequence ID" value="GAC71673.1"/>
    <property type="molecule type" value="Genomic_DNA"/>
</dbReference>
<feature type="compositionally biased region" description="Low complexity" evidence="3">
    <location>
        <begin position="72"/>
        <end position="95"/>
    </location>
</feature>
<dbReference type="InterPro" id="IPR052605">
    <property type="entry name" value="Fungal_trans_regulator"/>
</dbReference>